<gene>
    <name evidence="8" type="ORF">ECXG_04231</name>
</gene>
<keyword evidence="6" id="KW-0238">DNA-binding</keyword>
<accession>A0A1X3IT32</accession>
<proteinExistence type="inferred from homology"/>
<dbReference type="Proteomes" id="UP000193942">
    <property type="component" value="Unassembled WGS sequence"/>
</dbReference>
<comment type="subunit">
    <text evidence="7">Part of the relaxosome, a complex composed of plasmid encoded TraI, TraM, TraY and host-encoded IHF bound to the F plasmid origin of transfer (oriT). Interacts with TraM, probably through its C-terminus.</text>
</comment>
<protein>
    <recommendedName>
        <fullName evidence="3">Relaxosome protein TraY</fullName>
    </recommendedName>
</protein>
<organism evidence="8 9">
    <name type="scientific">Escherichia coli TA447</name>
    <dbReference type="NCBI Taxonomy" id="656447"/>
    <lineage>
        <taxon>Bacteria</taxon>
        <taxon>Pseudomonadati</taxon>
        <taxon>Pseudomonadota</taxon>
        <taxon>Gammaproteobacteria</taxon>
        <taxon>Enterobacterales</taxon>
        <taxon>Enterobacteriaceae</taxon>
        <taxon>Escherichia</taxon>
    </lineage>
</organism>
<comment type="caution">
    <text evidence="8">The sequence shown here is derived from an EMBL/GenBank/DDBJ whole genome shotgun (WGS) entry which is preliminary data.</text>
</comment>
<keyword evidence="5" id="KW-0184">Conjugation</keyword>
<evidence type="ECO:0000256" key="3">
    <source>
        <dbReference type="ARBA" id="ARBA00020541"/>
    </source>
</evidence>
<evidence type="ECO:0000256" key="2">
    <source>
        <dbReference type="ARBA" id="ARBA00007183"/>
    </source>
</evidence>
<dbReference type="EMBL" id="ADIZ01000046">
    <property type="protein sequence ID" value="OSK88032.1"/>
    <property type="molecule type" value="Genomic_DNA"/>
</dbReference>
<dbReference type="GO" id="GO:0003677">
    <property type="term" value="F:DNA binding"/>
    <property type="evidence" value="ECO:0007669"/>
    <property type="project" value="UniProtKB-KW"/>
</dbReference>
<dbReference type="InterPro" id="IPR008876">
    <property type="entry name" value="TraY"/>
</dbReference>
<dbReference type="Pfam" id="PF05509">
    <property type="entry name" value="TraY"/>
    <property type="match status" value="1"/>
</dbReference>
<keyword evidence="4" id="KW-0963">Cytoplasm</keyword>
<evidence type="ECO:0000256" key="7">
    <source>
        <dbReference type="ARBA" id="ARBA00026087"/>
    </source>
</evidence>
<sequence length="82" mass="9410">MWKHFLSEPLRGFFMPEGKNNRSVVSVTLLLRREANEKLMLAAKSAGRSKSLEAALRLTQHLNTVPELSKDSYWEILLPKDN</sequence>
<name>A0A1X3IT32_ECOLX</name>
<dbReference type="GO" id="GO:0005737">
    <property type="term" value="C:cytoplasm"/>
    <property type="evidence" value="ECO:0007669"/>
    <property type="project" value="UniProtKB-SubCell"/>
</dbReference>
<dbReference type="AlphaFoldDB" id="A0A1X3IT32"/>
<evidence type="ECO:0000256" key="5">
    <source>
        <dbReference type="ARBA" id="ARBA00022971"/>
    </source>
</evidence>
<evidence type="ECO:0000256" key="1">
    <source>
        <dbReference type="ARBA" id="ARBA00004496"/>
    </source>
</evidence>
<evidence type="ECO:0000256" key="4">
    <source>
        <dbReference type="ARBA" id="ARBA00022490"/>
    </source>
</evidence>
<comment type="subcellular location">
    <subcellularLocation>
        <location evidence="1">Cytoplasm</location>
    </subcellularLocation>
</comment>
<comment type="similarity">
    <text evidence="2">Belongs to the TraY family.</text>
</comment>
<evidence type="ECO:0000256" key="6">
    <source>
        <dbReference type="ARBA" id="ARBA00023125"/>
    </source>
</evidence>
<evidence type="ECO:0000313" key="9">
    <source>
        <dbReference type="Proteomes" id="UP000193942"/>
    </source>
</evidence>
<reference evidence="8 9" key="1">
    <citation type="submission" date="2010-04" db="EMBL/GenBank/DDBJ databases">
        <title>The Genome Sequence of Escherichia coli TA447.</title>
        <authorList>
            <consortium name="The Broad Institute Genome Sequencing Platform"/>
            <consortium name="The Broad Institute Genome Sequencing Center for Infectious Disease"/>
            <person name="Feldgarden M."/>
            <person name="Gordon D.M."/>
            <person name="Johnson J.R."/>
            <person name="Johnston B.D."/>
            <person name="Young S."/>
            <person name="Zeng Q."/>
            <person name="Koehrsen M."/>
            <person name="Alvarado L."/>
            <person name="Berlin A.M."/>
            <person name="Borenstein D."/>
            <person name="Chapman S.B."/>
            <person name="Chen Z."/>
            <person name="Engels R."/>
            <person name="Freedman E."/>
            <person name="Gellesch M."/>
            <person name="Goldberg J."/>
            <person name="Griggs A."/>
            <person name="Gujja S."/>
            <person name="Heilman E.R."/>
            <person name="Heiman D.I."/>
            <person name="Hepburn T.A."/>
            <person name="Howarth C."/>
            <person name="Jen D."/>
            <person name="Larson L."/>
            <person name="Mehta T."/>
            <person name="Park D."/>
            <person name="Pearson M."/>
            <person name="Richards J."/>
            <person name="Roberts A."/>
            <person name="Saif S."/>
            <person name="Shea T.D."/>
            <person name="Shenoy N."/>
            <person name="Sisk P."/>
            <person name="Stolte C."/>
            <person name="Sykes S.N."/>
            <person name="Walk T."/>
            <person name="White J."/>
            <person name="Yandava C."/>
            <person name="Haas B."/>
            <person name="Henn M.R."/>
            <person name="Nusbaum C."/>
            <person name="Birren B."/>
        </authorList>
    </citation>
    <scope>NUCLEOTIDE SEQUENCE [LARGE SCALE GENOMIC DNA]</scope>
    <source>
        <strain evidence="8 9">TA447</strain>
    </source>
</reference>
<evidence type="ECO:0000313" key="8">
    <source>
        <dbReference type="EMBL" id="OSK88032.1"/>
    </source>
</evidence>